<accession>A0ABQ0SBF1</accession>
<dbReference type="InterPro" id="IPR047057">
    <property type="entry name" value="MerR_fam"/>
</dbReference>
<dbReference type="Gene3D" id="1.10.1660.10">
    <property type="match status" value="1"/>
</dbReference>
<dbReference type="CDD" id="cd04765">
    <property type="entry name" value="HTH_MlrA-like_sg2"/>
    <property type="match status" value="1"/>
</dbReference>
<proteinExistence type="predicted"/>
<keyword evidence="5" id="KW-1185">Reference proteome</keyword>
<dbReference type="EMBL" id="BJNN01000030">
    <property type="protein sequence ID" value="GEC62536.1"/>
    <property type="molecule type" value="Genomic_DNA"/>
</dbReference>
<sequence length="314" mass="33201">MNVHDPAHGVVNAATATQASTQDALPIYEVARQLGIAQHVLRTWENRFPQLQPIRGQSGRRLYRADDVDLLRRISDMLYVRHLSLGEVQRILAGGEGAQDRADAVMAPAEAPRAASDNVVTSTAVEITDVQVEEVEAVIVREQVQAAPPEAPVACAAPPPETVPVAENDALIAPVSTSVAASVPGDVETAPAIEAVTVPPDHTPVVEPTTSVGSPPVQGETPPPLMKAPVAPVVEAAVGESEDALPPIGSEADRAVGDVPVGQAPVEEAQEEDPPLEQLVMLELERLRSENGVLREHLRGVLVELEALREMVPV</sequence>
<dbReference type="InterPro" id="IPR000551">
    <property type="entry name" value="MerR-type_HTH_dom"/>
</dbReference>
<feature type="domain" description="HTH merR-type" evidence="3">
    <location>
        <begin position="24"/>
        <end position="94"/>
    </location>
</feature>
<dbReference type="SUPFAM" id="SSF46955">
    <property type="entry name" value="Putative DNA-binding domain"/>
    <property type="match status" value="1"/>
</dbReference>
<dbReference type="PROSITE" id="PS50937">
    <property type="entry name" value="HTH_MERR_2"/>
    <property type="match status" value="1"/>
</dbReference>
<dbReference type="Pfam" id="PF13411">
    <property type="entry name" value="MerR_1"/>
    <property type="match status" value="1"/>
</dbReference>
<evidence type="ECO:0000313" key="5">
    <source>
        <dbReference type="Proteomes" id="UP000319478"/>
    </source>
</evidence>
<organism evidence="4 5">
    <name type="scientific">Novacetimonas hansenii</name>
    <name type="common">Komagataeibacter hansenii</name>
    <dbReference type="NCBI Taxonomy" id="436"/>
    <lineage>
        <taxon>Bacteria</taxon>
        <taxon>Pseudomonadati</taxon>
        <taxon>Pseudomonadota</taxon>
        <taxon>Alphaproteobacteria</taxon>
        <taxon>Acetobacterales</taxon>
        <taxon>Acetobacteraceae</taxon>
        <taxon>Novacetimonas</taxon>
    </lineage>
</organism>
<name>A0ABQ0SBF1_NOVHA</name>
<dbReference type="SMART" id="SM00422">
    <property type="entry name" value="HTH_MERR"/>
    <property type="match status" value="1"/>
</dbReference>
<dbReference type="Proteomes" id="UP000319478">
    <property type="component" value="Unassembled WGS sequence"/>
</dbReference>
<dbReference type="PANTHER" id="PTHR30204">
    <property type="entry name" value="REDOX-CYCLING DRUG-SENSING TRANSCRIPTIONAL ACTIVATOR SOXR"/>
    <property type="match status" value="1"/>
</dbReference>
<gene>
    <name evidence="4" type="ORF">GHA01_03850</name>
</gene>
<reference evidence="4 5" key="1">
    <citation type="submission" date="2019-06" db="EMBL/GenBank/DDBJ databases">
        <title>Whole genome shotgun sequence of Komagataeibacter hansenii NBRC 14820.</title>
        <authorList>
            <person name="Hosoyama A."/>
            <person name="Uohara A."/>
            <person name="Ohji S."/>
            <person name="Ichikawa N."/>
        </authorList>
    </citation>
    <scope>NUCLEOTIDE SEQUENCE [LARGE SCALE GENOMIC DNA]</scope>
    <source>
        <strain evidence="4 5">NBRC 14820</strain>
    </source>
</reference>
<evidence type="ECO:0000259" key="3">
    <source>
        <dbReference type="PROSITE" id="PS50937"/>
    </source>
</evidence>
<evidence type="ECO:0000313" key="4">
    <source>
        <dbReference type="EMBL" id="GEC62536.1"/>
    </source>
</evidence>
<keyword evidence="1" id="KW-0238">DNA-binding</keyword>
<evidence type="ECO:0000256" key="1">
    <source>
        <dbReference type="ARBA" id="ARBA00023125"/>
    </source>
</evidence>
<dbReference type="RefSeq" id="WP_003620797.1">
    <property type="nucleotide sequence ID" value="NZ_BJNN01000030.1"/>
</dbReference>
<comment type="caution">
    <text evidence="4">The sequence shown here is derived from an EMBL/GenBank/DDBJ whole genome shotgun (WGS) entry which is preliminary data.</text>
</comment>
<dbReference type="InterPro" id="IPR009061">
    <property type="entry name" value="DNA-bd_dom_put_sf"/>
</dbReference>
<protein>
    <recommendedName>
        <fullName evidence="3">HTH merR-type domain-containing protein</fullName>
    </recommendedName>
</protein>
<feature type="region of interest" description="Disordered" evidence="2">
    <location>
        <begin position="199"/>
        <end position="225"/>
    </location>
</feature>
<evidence type="ECO:0000256" key="2">
    <source>
        <dbReference type="SAM" id="MobiDB-lite"/>
    </source>
</evidence>
<dbReference type="PANTHER" id="PTHR30204:SF15">
    <property type="entry name" value="BLL5018 PROTEIN"/>
    <property type="match status" value="1"/>
</dbReference>